<name>A0A835DRC0_TETSI</name>
<evidence type="ECO:0000256" key="2">
    <source>
        <dbReference type="ARBA" id="ARBA00023158"/>
    </source>
</evidence>
<feature type="domain" description="PAZ" evidence="3">
    <location>
        <begin position="303"/>
        <end position="419"/>
    </location>
</feature>
<dbReference type="InterPro" id="IPR036397">
    <property type="entry name" value="RNaseH_sf"/>
</dbReference>
<dbReference type="InterPro" id="IPR003100">
    <property type="entry name" value="PAZ_dom"/>
</dbReference>
<dbReference type="Gene3D" id="2.170.260.10">
    <property type="entry name" value="paz domain"/>
    <property type="match status" value="1"/>
</dbReference>
<dbReference type="SUPFAM" id="SSF101690">
    <property type="entry name" value="PAZ domain"/>
    <property type="match status" value="1"/>
</dbReference>
<dbReference type="SUPFAM" id="SSF53098">
    <property type="entry name" value="Ribonuclease H-like"/>
    <property type="match status" value="1"/>
</dbReference>
<dbReference type="PROSITE" id="PS50821">
    <property type="entry name" value="PAZ"/>
    <property type="match status" value="1"/>
</dbReference>
<dbReference type="SMART" id="SM01163">
    <property type="entry name" value="DUF1785"/>
    <property type="match status" value="1"/>
</dbReference>
<evidence type="ECO:0008006" key="7">
    <source>
        <dbReference type="Google" id="ProtNLM"/>
    </source>
</evidence>
<dbReference type="Gene3D" id="3.30.420.10">
    <property type="entry name" value="Ribonuclease H-like superfamily/Ribonuclease H"/>
    <property type="match status" value="1"/>
</dbReference>
<dbReference type="Gene3D" id="3.40.50.2300">
    <property type="match status" value="1"/>
</dbReference>
<dbReference type="GO" id="GO:0031047">
    <property type="term" value="P:regulatory ncRNA-mediated gene silencing"/>
    <property type="evidence" value="ECO:0007669"/>
    <property type="project" value="UniProtKB-KW"/>
</dbReference>
<keyword evidence="6" id="KW-1185">Reference proteome</keyword>
<comment type="similarity">
    <text evidence="1">Belongs to the argonaute family. Ago subfamily.</text>
</comment>
<dbReference type="SMART" id="SM00949">
    <property type="entry name" value="PAZ"/>
    <property type="match status" value="1"/>
</dbReference>
<evidence type="ECO:0000259" key="3">
    <source>
        <dbReference type="PROSITE" id="PS50821"/>
    </source>
</evidence>
<keyword evidence="2" id="KW-0943">RNA-mediated gene silencing</keyword>
<dbReference type="Pfam" id="PF02171">
    <property type="entry name" value="Piwi"/>
    <property type="match status" value="1"/>
</dbReference>
<dbReference type="InterPro" id="IPR032474">
    <property type="entry name" value="Argonaute_N"/>
</dbReference>
<dbReference type="AlphaFoldDB" id="A0A835DRC0"/>
<dbReference type="CDD" id="cd04657">
    <property type="entry name" value="Piwi_ago-like"/>
    <property type="match status" value="1"/>
</dbReference>
<dbReference type="InterPro" id="IPR012337">
    <property type="entry name" value="RNaseH-like_sf"/>
</dbReference>
<dbReference type="PANTHER" id="PTHR22891">
    <property type="entry name" value="EUKARYOTIC TRANSLATION INITIATION FACTOR 2C"/>
    <property type="match status" value="1"/>
</dbReference>
<evidence type="ECO:0000256" key="1">
    <source>
        <dbReference type="ARBA" id="ARBA00008201"/>
    </source>
</evidence>
<sequence length="937" mass="106393">MQEEEEEEDTIKIKEISWVTDRIPALVGVPGKYPIRVTLSLADPRGRIPAGGQQVGVPAEEVGGVPAEDNLLLQFRHRDLNRFLQRVPVKRPDNGGKQGTKNIRLLVNHFLSNFDSKSTILHYDVDIKPEEPPKHGRTVQISKSDMCMIRDKLFSDEPEKFPMSMTAYDKEKNIFSAVELPTGTFRVELELSGGEGIKTRTYIFIINLVKEIELWKLEAYLNGNLSPIPRDVLQGMDLVMKENPSRHRIPIHGSFYSKEYNNHDDLGCGLIASRGIKHSLKPTSQRLALCVDYSVLPFRKPVPVLEFLQQHLYRFNPDRFDDRMWKDFEDALKGLRVTVNHRQTRSKNTITGLTNRGSSNLKFTMEDLEGKNPPREVGLVDYFRDKYKKEIRYKGLPCLDFSKGKRINYVPMEFCELVEGQRFPKELLGKDKHVARKFKDIALAKPWERMKQIQDMVQASDGPLGGEIAKNFGIIVDPKMTQVIGRIIQAPDLKIRECNGNLSKFTLKRDDGQWNLVDRWVLEGKQIDRWGILDFSSSDRDNKLNPNQFIQKLITRCGKLGINMKLPLFCNSSHMDIFSHPVPLRGTLQKIYDYTEKTAGGRLQVLICVMAREDPGYNVLKWICETEIGIMTQCCLSDNANNANDQFLANLGLSINAKLGGSNFELFHPLPGFSGNDHVMFIGADVNHPGARNTTCPSIAAVVATINWPAANKYASRIRPQDHGAEKIQNFGEMCLELLNTYARLNKVKPEKIVVFRDGVSDGQFEMVLNEELADLKRAIESDEYSPTITLIVAQKRHLTRLFPDPKDGQGDKNGNVMPGTVVDTTIVHHYEFDFYLCSHYGSIGTSKPTHYHVLLDDHCFSSDQLQTVIYNLCYTFAGCTKPVSLVPPVYYADLAAYRGRQYYEALMESSSPSSSSFDDGKFCKLHSDLENLMYFL</sequence>
<accession>A0A835DRC0</accession>
<comment type="caution">
    <text evidence="5">The sequence shown here is derived from an EMBL/GenBank/DDBJ whole genome shotgun (WGS) entry which is preliminary data.</text>
</comment>
<dbReference type="CDD" id="cd02846">
    <property type="entry name" value="PAZ_argonaute_like"/>
    <property type="match status" value="1"/>
</dbReference>
<organism evidence="5 6">
    <name type="scientific">Tetracentron sinense</name>
    <name type="common">Spur-leaf</name>
    <dbReference type="NCBI Taxonomy" id="13715"/>
    <lineage>
        <taxon>Eukaryota</taxon>
        <taxon>Viridiplantae</taxon>
        <taxon>Streptophyta</taxon>
        <taxon>Embryophyta</taxon>
        <taxon>Tracheophyta</taxon>
        <taxon>Spermatophyta</taxon>
        <taxon>Magnoliopsida</taxon>
        <taxon>Trochodendrales</taxon>
        <taxon>Trochodendraceae</taxon>
        <taxon>Tetracentron</taxon>
    </lineage>
</organism>
<dbReference type="OMA" id="ERKSHIC"/>
<dbReference type="Pfam" id="PF02170">
    <property type="entry name" value="PAZ"/>
    <property type="match status" value="1"/>
</dbReference>
<dbReference type="Pfam" id="PF16486">
    <property type="entry name" value="ArgoN"/>
    <property type="match status" value="1"/>
</dbReference>
<protein>
    <recommendedName>
        <fullName evidence="7">Argonaute 2</fullName>
    </recommendedName>
</protein>
<evidence type="ECO:0000313" key="5">
    <source>
        <dbReference type="EMBL" id="KAF8412728.1"/>
    </source>
</evidence>
<proteinExistence type="inferred from homology"/>
<dbReference type="SMART" id="SM00950">
    <property type="entry name" value="Piwi"/>
    <property type="match status" value="1"/>
</dbReference>
<gene>
    <name evidence="5" type="ORF">HHK36_000697</name>
</gene>
<feature type="domain" description="Piwi" evidence="4">
    <location>
        <begin position="605"/>
        <end position="905"/>
    </location>
</feature>
<dbReference type="FunFam" id="2.170.260.10:FF:000008">
    <property type="entry name" value="Protein argonaute 7"/>
    <property type="match status" value="1"/>
</dbReference>
<evidence type="ECO:0000313" key="6">
    <source>
        <dbReference type="Proteomes" id="UP000655225"/>
    </source>
</evidence>
<dbReference type="InterPro" id="IPR045246">
    <property type="entry name" value="Piwi_ago-like"/>
</dbReference>
<evidence type="ECO:0000259" key="4">
    <source>
        <dbReference type="PROSITE" id="PS50822"/>
    </source>
</evidence>
<dbReference type="InterPro" id="IPR014811">
    <property type="entry name" value="ArgoL1"/>
</dbReference>
<dbReference type="InterPro" id="IPR003165">
    <property type="entry name" value="Piwi"/>
</dbReference>
<dbReference type="EMBL" id="JABCRI010000001">
    <property type="protein sequence ID" value="KAF8412728.1"/>
    <property type="molecule type" value="Genomic_DNA"/>
</dbReference>
<reference evidence="5 6" key="1">
    <citation type="submission" date="2020-04" db="EMBL/GenBank/DDBJ databases">
        <title>Plant Genome Project.</title>
        <authorList>
            <person name="Zhang R.-G."/>
        </authorList>
    </citation>
    <scope>NUCLEOTIDE SEQUENCE [LARGE SCALE GENOMIC DNA]</scope>
    <source>
        <strain evidence="5">YNK0</strain>
        <tissue evidence="5">Leaf</tissue>
    </source>
</reference>
<dbReference type="GO" id="GO:0003723">
    <property type="term" value="F:RNA binding"/>
    <property type="evidence" value="ECO:0007669"/>
    <property type="project" value="InterPro"/>
</dbReference>
<dbReference type="OrthoDB" id="10252740at2759"/>
<dbReference type="InterPro" id="IPR036085">
    <property type="entry name" value="PAZ_dom_sf"/>
</dbReference>
<dbReference type="Pfam" id="PF08699">
    <property type="entry name" value="ArgoL1"/>
    <property type="match status" value="1"/>
</dbReference>
<dbReference type="PROSITE" id="PS50822">
    <property type="entry name" value="PIWI"/>
    <property type="match status" value="1"/>
</dbReference>
<dbReference type="Proteomes" id="UP000655225">
    <property type="component" value="Unassembled WGS sequence"/>
</dbReference>